<dbReference type="InterPro" id="IPR015947">
    <property type="entry name" value="PUA-like_sf"/>
</dbReference>
<dbReference type="InterPro" id="IPR003105">
    <property type="entry name" value="SRA_YDG"/>
</dbReference>
<feature type="domain" description="YDG" evidence="5">
    <location>
        <begin position="290"/>
        <end position="434"/>
    </location>
</feature>
<comment type="subcellular location">
    <subcellularLocation>
        <location evidence="1">Chromosome</location>
        <location evidence="1">Centromere</location>
    </subcellularLocation>
    <subcellularLocation>
        <location evidence="3">Nucleus</location>
    </subcellularLocation>
</comment>
<dbReference type="GO" id="GO:0000775">
    <property type="term" value="C:chromosome, centromeric region"/>
    <property type="evidence" value="ECO:0007669"/>
    <property type="project" value="UniProtKB-SubCell"/>
</dbReference>
<dbReference type="Pfam" id="PF06025">
    <property type="entry name" value="DUF913"/>
    <property type="match status" value="1"/>
</dbReference>
<evidence type="ECO:0000256" key="4">
    <source>
        <dbReference type="SAM" id="MobiDB-lite"/>
    </source>
</evidence>
<reference evidence="6 7" key="1">
    <citation type="journal article" date="2016" name="G3 (Bethesda)">
        <title>First Draft Assembly and Annotation of the Genome of a California Endemic Oak Quercus lobata Nee (Fagaceae).</title>
        <authorList>
            <person name="Sork V.L."/>
            <person name="Fitz-Gibbon S.T."/>
            <person name="Puiu D."/>
            <person name="Crepeau M."/>
            <person name="Gugger P.F."/>
            <person name="Sherman R."/>
            <person name="Stevens K."/>
            <person name="Langley C.H."/>
            <person name="Pellegrini M."/>
            <person name="Salzberg S.L."/>
        </authorList>
    </citation>
    <scope>NUCLEOTIDE SEQUENCE [LARGE SCALE GENOMIC DNA]</scope>
    <source>
        <strain evidence="6 7">cv. SW786</strain>
    </source>
</reference>
<evidence type="ECO:0000256" key="3">
    <source>
        <dbReference type="PROSITE-ProRule" id="PRU00358"/>
    </source>
</evidence>
<dbReference type="PANTHER" id="PTHR45660">
    <property type="entry name" value="HISTONE-LYSINE N-METHYLTRANSFERASE SETMAR"/>
    <property type="match status" value="1"/>
</dbReference>
<dbReference type="GO" id="GO:0042054">
    <property type="term" value="F:histone methyltransferase activity"/>
    <property type="evidence" value="ECO:0007669"/>
    <property type="project" value="TreeGrafter"/>
</dbReference>
<dbReference type="InterPro" id="IPR051357">
    <property type="entry name" value="H3K9_HMTase_SUVAR3-9"/>
</dbReference>
<dbReference type="AlphaFoldDB" id="A0A7N2KK65"/>
<protein>
    <recommendedName>
        <fullName evidence="5">YDG domain-containing protein</fullName>
    </recommendedName>
</protein>
<dbReference type="InterPro" id="IPR036987">
    <property type="entry name" value="SRA-YDG_sf"/>
</dbReference>
<evidence type="ECO:0000256" key="2">
    <source>
        <dbReference type="ARBA" id="ARBA00023242"/>
    </source>
</evidence>
<dbReference type="Pfam" id="PF02182">
    <property type="entry name" value="SAD_SRA"/>
    <property type="match status" value="1"/>
</dbReference>
<dbReference type="EnsemblPlants" id="QL01p000777:mrna">
    <property type="protein sequence ID" value="QL01p000777:mrna"/>
    <property type="gene ID" value="QL01p000777"/>
</dbReference>
<evidence type="ECO:0000259" key="5">
    <source>
        <dbReference type="PROSITE" id="PS51015"/>
    </source>
</evidence>
<reference evidence="6" key="2">
    <citation type="submission" date="2021-01" db="UniProtKB">
        <authorList>
            <consortium name="EnsemblPlants"/>
        </authorList>
    </citation>
    <scope>IDENTIFICATION</scope>
</reference>
<evidence type="ECO:0000256" key="1">
    <source>
        <dbReference type="ARBA" id="ARBA00004584"/>
    </source>
</evidence>
<accession>A0A7N2KK65</accession>
<keyword evidence="2 3" id="KW-0539">Nucleus</keyword>
<dbReference type="Gramene" id="QL01p000777:mrna">
    <property type="protein sequence ID" value="QL01p000777:mrna"/>
    <property type="gene ID" value="QL01p000777"/>
</dbReference>
<proteinExistence type="predicted"/>
<sequence>MIIGESSRHGDDQLYSQKRLIKVSLEALGSAAYAPGNSTRSQHSHESSLPATLSLIFGNVDKLGGDIYHSAVTVMSEIIHKDPTCFPALDDLGLPAAFLSSEVAGILPSSKALTCVPNGLGAICLNAKGLEAVKEASALRFLVDIFTSKKYVTAMNDAIVPLANAVEELLRHVSSLRSTGVDIIIEIVNKIASFGDSFGSSSNSSRVCGAFVRQSVPSAAKDSNATVMRDKSASKFNKPNSPNSRATDMHKVPSFGRSISASSNVSVLESDFKSGATRAAYIEVAKDLHWERKWVNVDKRIGPVTELNVIGLHRQFQNGIDYMMKGKQKLATSIVASRRYANYMGSPEVLVYIGQGGNPRAGKSEPKDQKLERGNLALKNSTEAGTHVRLIRGIEGSEASKNRIYVYDGLYVVDKFTQERGEFGKLVFKFELIRIPGQPKLAT</sequence>
<dbReference type="Proteomes" id="UP000594261">
    <property type="component" value="Chromosome 1"/>
</dbReference>
<dbReference type="GO" id="GO:0003690">
    <property type="term" value="F:double-stranded DNA binding"/>
    <property type="evidence" value="ECO:0007669"/>
    <property type="project" value="TreeGrafter"/>
</dbReference>
<feature type="region of interest" description="Disordered" evidence="4">
    <location>
        <begin position="222"/>
        <end position="251"/>
    </location>
</feature>
<dbReference type="Gene3D" id="2.30.280.10">
    <property type="entry name" value="SRA-YDG"/>
    <property type="match status" value="1"/>
</dbReference>
<evidence type="ECO:0000313" key="7">
    <source>
        <dbReference type="Proteomes" id="UP000594261"/>
    </source>
</evidence>
<evidence type="ECO:0000313" key="6">
    <source>
        <dbReference type="EnsemblPlants" id="QL01p000777:mrna"/>
    </source>
</evidence>
<organism evidence="6 7">
    <name type="scientific">Quercus lobata</name>
    <name type="common">Valley oak</name>
    <dbReference type="NCBI Taxonomy" id="97700"/>
    <lineage>
        <taxon>Eukaryota</taxon>
        <taxon>Viridiplantae</taxon>
        <taxon>Streptophyta</taxon>
        <taxon>Embryophyta</taxon>
        <taxon>Tracheophyta</taxon>
        <taxon>Spermatophyta</taxon>
        <taxon>Magnoliopsida</taxon>
        <taxon>eudicotyledons</taxon>
        <taxon>Gunneridae</taxon>
        <taxon>Pentapetalae</taxon>
        <taxon>rosids</taxon>
        <taxon>fabids</taxon>
        <taxon>Fagales</taxon>
        <taxon>Fagaceae</taxon>
        <taxon>Quercus</taxon>
    </lineage>
</organism>
<dbReference type="InParanoid" id="A0A7N2KK65"/>
<dbReference type="PROSITE" id="PS51015">
    <property type="entry name" value="YDG"/>
    <property type="match status" value="1"/>
</dbReference>
<dbReference type="GO" id="GO:0005634">
    <property type="term" value="C:nucleus"/>
    <property type="evidence" value="ECO:0007669"/>
    <property type="project" value="UniProtKB-SubCell"/>
</dbReference>
<dbReference type="PANTHER" id="PTHR45660:SF46">
    <property type="entry name" value="HISTONE-LYSINE N-METHYLTRANSFERASE, H3 LYSINE-9 SPECIFIC SUVH6"/>
    <property type="match status" value="1"/>
</dbReference>
<dbReference type="InterPro" id="IPR010314">
    <property type="entry name" value="E3_Ub_ligase_DUF913"/>
</dbReference>
<dbReference type="SMART" id="SM00466">
    <property type="entry name" value="SRA"/>
    <property type="match status" value="1"/>
</dbReference>
<dbReference type="SUPFAM" id="SSF88697">
    <property type="entry name" value="PUA domain-like"/>
    <property type="match status" value="1"/>
</dbReference>
<feature type="compositionally biased region" description="Polar residues" evidence="4">
    <location>
        <begin position="234"/>
        <end position="246"/>
    </location>
</feature>
<name>A0A7N2KK65_QUELO</name>
<keyword evidence="7" id="KW-1185">Reference proteome</keyword>
<dbReference type="EMBL" id="LRBV02000001">
    <property type="status" value="NOT_ANNOTATED_CDS"/>
    <property type="molecule type" value="Genomic_DNA"/>
</dbReference>